<sequence length="42" mass="4819">SIYDSIKTQTFVAENLKTKAINSMIRQAIPESMFSEISKLRK</sequence>
<organism evidence="1 2">
    <name type="scientific">Dentiscutata erythropus</name>
    <dbReference type="NCBI Taxonomy" id="1348616"/>
    <lineage>
        <taxon>Eukaryota</taxon>
        <taxon>Fungi</taxon>
        <taxon>Fungi incertae sedis</taxon>
        <taxon>Mucoromycota</taxon>
        <taxon>Glomeromycotina</taxon>
        <taxon>Glomeromycetes</taxon>
        <taxon>Diversisporales</taxon>
        <taxon>Gigasporaceae</taxon>
        <taxon>Dentiscutata</taxon>
    </lineage>
</organism>
<name>A0A9N9KDY7_9GLOM</name>
<keyword evidence="2" id="KW-1185">Reference proteome</keyword>
<evidence type="ECO:0000313" key="2">
    <source>
        <dbReference type="Proteomes" id="UP000789405"/>
    </source>
</evidence>
<dbReference type="OrthoDB" id="2352828at2759"/>
<evidence type="ECO:0000313" key="1">
    <source>
        <dbReference type="EMBL" id="CAG8821463.1"/>
    </source>
</evidence>
<gene>
    <name evidence="1" type="ORF">DERYTH_LOCUS27127</name>
</gene>
<reference evidence="1" key="1">
    <citation type="submission" date="2021-06" db="EMBL/GenBank/DDBJ databases">
        <authorList>
            <person name="Kallberg Y."/>
            <person name="Tangrot J."/>
            <person name="Rosling A."/>
        </authorList>
    </citation>
    <scope>NUCLEOTIDE SEQUENCE</scope>
    <source>
        <strain evidence="1">MA453B</strain>
    </source>
</reference>
<proteinExistence type="predicted"/>
<comment type="caution">
    <text evidence="1">The sequence shown here is derived from an EMBL/GenBank/DDBJ whole genome shotgun (WGS) entry which is preliminary data.</text>
</comment>
<protein>
    <submittedName>
        <fullName evidence="1">24177_t:CDS:1</fullName>
    </submittedName>
</protein>
<dbReference type="EMBL" id="CAJVPY010060752">
    <property type="protein sequence ID" value="CAG8821463.1"/>
    <property type="molecule type" value="Genomic_DNA"/>
</dbReference>
<dbReference type="AlphaFoldDB" id="A0A9N9KDY7"/>
<feature type="non-terminal residue" evidence="1">
    <location>
        <position position="1"/>
    </location>
</feature>
<feature type="non-terminal residue" evidence="1">
    <location>
        <position position="42"/>
    </location>
</feature>
<dbReference type="Proteomes" id="UP000789405">
    <property type="component" value="Unassembled WGS sequence"/>
</dbReference>
<accession>A0A9N9KDY7</accession>